<keyword evidence="3" id="KW-1185">Reference proteome</keyword>
<name>A0A8S1AST9_ARCPL</name>
<dbReference type="Proteomes" id="UP000494256">
    <property type="component" value="Unassembled WGS sequence"/>
</dbReference>
<dbReference type="Proteomes" id="UP000494106">
    <property type="component" value="Unassembled WGS sequence"/>
</dbReference>
<evidence type="ECO:0000313" key="2">
    <source>
        <dbReference type="EMBL" id="CAB3250220.1"/>
    </source>
</evidence>
<comment type="caution">
    <text evidence="2">The sequence shown here is derived from an EMBL/GenBank/DDBJ whole genome shotgun (WGS) entry which is preliminary data.</text>
</comment>
<sequence>MSTKRVTIRVFRVDDGEAVESTMSCKLRPAVACARRVRASSIAASDAPRRRLLPSTPAASLALRTVAPRALAPRPNAFTTRLPRCTHTYSKIYLSTITVCSHT</sequence>
<organism evidence="2 3">
    <name type="scientific">Arctia plantaginis</name>
    <name type="common">Wood tiger moth</name>
    <name type="synonym">Phalaena plantaginis</name>
    <dbReference type="NCBI Taxonomy" id="874455"/>
    <lineage>
        <taxon>Eukaryota</taxon>
        <taxon>Metazoa</taxon>
        <taxon>Ecdysozoa</taxon>
        <taxon>Arthropoda</taxon>
        <taxon>Hexapoda</taxon>
        <taxon>Insecta</taxon>
        <taxon>Pterygota</taxon>
        <taxon>Neoptera</taxon>
        <taxon>Endopterygota</taxon>
        <taxon>Lepidoptera</taxon>
        <taxon>Glossata</taxon>
        <taxon>Ditrysia</taxon>
        <taxon>Noctuoidea</taxon>
        <taxon>Erebidae</taxon>
        <taxon>Arctiinae</taxon>
        <taxon>Arctia</taxon>
    </lineage>
</organism>
<evidence type="ECO:0000313" key="3">
    <source>
        <dbReference type="Proteomes" id="UP000494106"/>
    </source>
</evidence>
<proteinExistence type="predicted"/>
<dbReference type="EMBL" id="CADEBD010000288">
    <property type="protein sequence ID" value="CAB3230851.1"/>
    <property type="molecule type" value="Genomic_DNA"/>
</dbReference>
<gene>
    <name evidence="2" type="ORF">APLA_LOCUS12600</name>
    <name evidence="1" type="ORF">APLA_LOCUS4769</name>
</gene>
<dbReference type="AlphaFoldDB" id="A0A8S1AST9"/>
<evidence type="ECO:0000313" key="1">
    <source>
        <dbReference type="EMBL" id="CAB3230851.1"/>
    </source>
</evidence>
<accession>A0A8S1AST9</accession>
<evidence type="ECO:0000313" key="4">
    <source>
        <dbReference type="Proteomes" id="UP000494256"/>
    </source>
</evidence>
<protein>
    <submittedName>
        <fullName evidence="2">Uncharacterized protein</fullName>
    </submittedName>
</protein>
<dbReference type="EMBL" id="CADEBC010000540">
    <property type="protein sequence ID" value="CAB3250220.1"/>
    <property type="molecule type" value="Genomic_DNA"/>
</dbReference>
<reference evidence="3 4" key="1">
    <citation type="submission" date="2020-04" db="EMBL/GenBank/DDBJ databases">
        <authorList>
            <person name="Wallbank WR R."/>
            <person name="Pardo Diaz C."/>
            <person name="Kozak K."/>
            <person name="Martin S."/>
            <person name="Jiggins C."/>
            <person name="Moest M."/>
            <person name="Warren A I."/>
            <person name="Byers J.R.P. K."/>
            <person name="Montejo-Kovacevich G."/>
            <person name="Yen C E."/>
        </authorList>
    </citation>
    <scope>NUCLEOTIDE SEQUENCE [LARGE SCALE GENOMIC DNA]</scope>
</reference>